<organism evidence="3 4">
    <name type="scientific">Hyphomonas atlantica</name>
    <dbReference type="NCBI Taxonomy" id="1280948"/>
    <lineage>
        <taxon>Bacteria</taxon>
        <taxon>Pseudomonadati</taxon>
        <taxon>Pseudomonadota</taxon>
        <taxon>Alphaproteobacteria</taxon>
        <taxon>Hyphomonadales</taxon>
        <taxon>Hyphomonadaceae</taxon>
        <taxon>Hyphomonas</taxon>
    </lineage>
</organism>
<evidence type="ECO:0000313" key="4">
    <source>
        <dbReference type="Proteomes" id="UP000024547"/>
    </source>
</evidence>
<dbReference type="SMART" id="SM00858">
    <property type="entry name" value="SAF"/>
    <property type="match status" value="1"/>
</dbReference>
<dbReference type="EMBL" id="DOGS01000081">
    <property type="protein sequence ID" value="HBQ48018.1"/>
    <property type="molecule type" value="Genomic_DNA"/>
</dbReference>
<dbReference type="Pfam" id="PF16976">
    <property type="entry name" value="RcpC"/>
    <property type="match status" value="1"/>
</dbReference>
<dbReference type="CDD" id="cd11614">
    <property type="entry name" value="SAF_CpaB_FlgA_like"/>
    <property type="match status" value="1"/>
</dbReference>
<protein>
    <submittedName>
        <fullName evidence="2">Flp pilus assembly protein CpaB</fullName>
    </submittedName>
</protein>
<evidence type="ECO:0000313" key="2">
    <source>
        <dbReference type="EMBL" id="HBQ48018.1"/>
    </source>
</evidence>
<name>A0A059DZN6_9PROT</name>
<evidence type="ECO:0000313" key="5">
    <source>
        <dbReference type="Proteomes" id="UP000263957"/>
    </source>
</evidence>
<dbReference type="EMBL" id="AWFH01000023">
    <property type="protein sequence ID" value="KCZ60462.1"/>
    <property type="molecule type" value="Genomic_DNA"/>
</dbReference>
<dbReference type="InterPro" id="IPR017592">
    <property type="entry name" value="Pilus_assmbl_Flp-typ_CpaB"/>
</dbReference>
<reference evidence="2 5" key="2">
    <citation type="journal article" date="2018" name="Nat. Biotechnol.">
        <title>A standardized bacterial taxonomy based on genome phylogeny substantially revises the tree of life.</title>
        <authorList>
            <person name="Parks D.H."/>
            <person name="Chuvochina M."/>
            <person name="Waite D.W."/>
            <person name="Rinke C."/>
            <person name="Skarshewski A."/>
            <person name="Chaumeil P.A."/>
            <person name="Hugenholtz P."/>
        </authorList>
    </citation>
    <scope>NUCLEOTIDE SEQUENCE [LARGE SCALE GENOMIC DNA]</scope>
    <source>
        <strain evidence="2">UBA10378</strain>
    </source>
</reference>
<comment type="caution">
    <text evidence="3">The sequence shown here is derived from an EMBL/GenBank/DDBJ whole genome shotgun (WGS) entry which is preliminary data.</text>
</comment>
<dbReference type="NCBIfam" id="TIGR03177">
    <property type="entry name" value="pilus_cpaB"/>
    <property type="match status" value="1"/>
</dbReference>
<dbReference type="AlphaFoldDB" id="A0A059DZN6"/>
<dbReference type="STRING" id="1280948.HY36_05640"/>
<reference evidence="3 4" key="1">
    <citation type="journal article" date="2014" name="Antonie Van Leeuwenhoek">
        <title>Hyphomonas beringensis sp. nov. and Hyphomonas chukchiensis sp. nov., isolated from surface seawater of the Bering Sea and Chukchi Sea.</title>
        <authorList>
            <person name="Li C."/>
            <person name="Lai Q."/>
            <person name="Li G."/>
            <person name="Dong C."/>
            <person name="Wang J."/>
            <person name="Liao Y."/>
            <person name="Shao Z."/>
        </authorList>
    </citation>
    <scope>NUCLEOTIDE SEQUENCE [LARGE SCALE GENOMIC DNA]</scope>
    <source>
        <strain evidence="3 4">22II1-22F38</strain>
    </source>
</reference>
<accession>A0A059DZN6</accession>
<sequence>MLMRAQNARVRAFRMKLAPIISLGLSAVLGIAAVFLGRYYMTNESNDVAAQVSAPTIEMASVLVASAAIEPGEQVSASNVKTLNWPATSIPEGTLGRKSDLETALYARGLILPGEPILLEKLDAEANTVTLAAAIEPGMRAVSITVRSDTGVSGFVLPGDRVDVNEFIEAEPGQSAATLGGEAVRVNSRLIARPILKNVKVLAIDQTFEPGLEGARPSSTVTLEVTQDGALRLGAAGVQGSLGLALIGRAEKAEVITEVKADPAPRKAVVRRAAPRPATTANVRVINGDKETLVTAPVSKPILLTEEPS</sequence>
<dbReference type="InterPro" id="IPR013974">
    <property type="entry name" value="SAF"/>
</dbReference>
<evidence type="ECO:0000259" key="1">
    <source>
        <dbReference type="SMART" id="SM00858"/>
    </source>
</evidence>
<dbReference type="Proteomes" id="UP000263957">
    <property type="component" value="Unassembled WGS sequence"/>
</dbReference>
<evidence type="ECO:0000313" key="3">
    <source>
        <dbReference type="EMBL" id="KCZ60462.1"/>
    </source>
</evidence>
<gene>
    <name evidence="2" type="primary">cpaB</name>
    <name evidence="2" type="ORF">DD728_03885</name>
    <name evidence="3" type="ORF">HY36_05640</name>
</gene>
<feature type="domain" description="SAF" evidence="1">
    <location>
        <begin position="60"/>
        <end position="123"/>
    </location>
</feature>
<dbReference type="Pfam" id="PF08666">
    <property type="entry name" value="SAF"/>
    <property type="match status" value="1"/>
</dbReference>
<keyword evidence="4" id="KW-1185">Reference proteome</keyword>
<dbReference type="InterPro" id="IPR031571">
    <property type="entry name" value="RcpC_dom"/>
</dbReference>
<dbReference type="eggNOG" id="COG3745">
    <property type="taxonomic scope" value="Bacteria"/>
</dbReference>
<proteinExistence type="predicted"/>
<dbReference type="Proteomes" id="UP000024547">
    <property type="component" value="Unassembled WGS sequence"/>
</dbReference>
<dbReference type="PATRIC" id="fig|1280948.3.peg.2184"/>